<evidence type="ECO:0000256" key="7">
    <source>
        <dbReference type="RuleBase" id="RU000454"/>
    </source>
</evidence>
<dbReference type="Pfam" id="PF14541">
    <property type="entry name" value="TAXi_C"/>
    <property type="match status" value="1"/>
</dbReference>
<dbReference type="AlphaFoldDB" id="A0A5J5ANP5"/>
<protein>
    <recommendedName>
        <fullName evidence="9">Peptidase A1 domain-containing protein</fullName>
    </recommendedName>
</protein>
<dbReference type="FunFam" id="2.40.70.10:FF:000033">
    <property type="entry name" value="Aspartyl protease family protein"/>
    <property type="match status" value="1"/>
</dbReference>
<dbReference type="PANTHER" id="PTHR47967">
    <property type="entry name" value="OS07G0603500 PROTEIN-RELATED"/>
    <property type="match status" value="1"/>
</dbReference>
<dbReference type="Pfam" id="PF14543">
    <property type="entry name" value="TAXi_N"/>
    <property type="match status" value="1"/>
</dbReference>
<reference evidence="10 11" key="1">
    <citation type="submission" date="2019-09" db="EMBL/GenBank/DDBJ databases">
        <title>A chromosome-level genome assembly of the Chinese tupelo Nyssa sinensis.</title>
        <authorList>
            <person name="Yang X."/>
            <person name="Kang M."/>
            <person name="Yang Y."/>
            <person name="Xiong H."/>
            <person name="Wang M."/>
            <person name="Zhang Z."/>
            <person name="Wang Z."/>
            <person name="Wu H."/>
            <person name="Ma T."/>
            <person name="Liu J."/>
            <person name="Xi Z."/>
        </authorList>
    </citation>
    <scope>NUCLEOTIDE SEQUENCE [LARGE SCALE GENOMIC DNA]</scope>
    <source>
        <strain evidence="10">J267</strain>
        <tissue evidence="10">Leaf</tissue>
    </source>
</reference>
<feature type="active site" evidence="6">
    <location>
        <position position="341"/>
    </location>
</feature>
<dbReference type="InterPro" id="IPR051708">
    <property type="entry name" value="Plant_Aspart_Prot_A1"/>
</dbReference>
<keyword evidence="4 7" id="KW-0378">Hydrolase</keyword>
<dbReference type="Proteomes" id="UP000325577">
    <property type="component" value="Linkage Group LG19"/>
</dbReference>
<evidence type="ECO:0000256" key="5">
    <source>
        <dbReference type="ARBA" id="ARBA00023180"/>
    </source>
</evidence>
<dbReference type="Gene3D" id="2.40.70.10">
    <property type="entry name" value="Acid Proteases"/>
    <property type="match status" value="2"/>
</dbReference>
<dbReference type="PRINTS" id="PR00792">
    <property type="entry name" value="PEPSIN"/>
</dbReference>
<evidence type="ECO:0000256" key="1">
    <source>
        <dbReference type="ARBA" id="ARBA00007447"/>
    </source>
</evidence>
<dbReference type="GO" id="GO:0004190">
    <property type="term" value="F:aspartic-type endopeptidase activity"/>
    <property type="evidence" value="ECO:0007669"/>
    <property type="project" value="UniProtKB-KW"/>
</dbReference>
<dbReference type="InterPro" id="IPR032799">
    <property type="entry name" value="TAXi_C"/>
</dbReference>
<feature type="chain" id="PRO_5023829465" description="Peptidase A1 domain-containing protein" evidence="8">
    <location>
        <begin position="30"/>
        <end position="428"/>
    </location>
</feature>
<evidence type="ECO:0000313" key="11">
    <source>
        <dbReference type="Proteomes" id="UP000325577"/>
    </source>
</evidence>
<accession>A0A5J5ANP5</accession>
<dbReference type="InterPro" id="IPR033121">
    <property type="entry name" value="PEPTIDASE_A1"/>
</dbReference>
<feature type="domain" description="Peptidase A1" evidence="9">
    <location>
        <begin position="96"/>
        <end position="428"/>
    </location>
</feature>
<dbReference type="FunFam" id="2.40.70.10:FF:000215">
    <property type="entry name" value="Aspartyl protease family protein 2"/>
    <property type="match status" value="1"/>
</dbReference>
<evidence type="ECO:0000256" key="8">
    <source>
        <dbReference type="SAM" id="SignalP"/>
    </source>
</evidence>
<keyword evidence="11" id="KW-1185">Reference proteome</keyword>
<dbReference type="PROSITE" id="PS51767">
    <property type="entry name" value="PEPTIDASE_A1"/>
    <property type="match status" value="1"/>
</dbReference>
<feature type="signal peptide" evidence="8">
    <location>
        <begin position="1"/>
        <end position="29"/>
    </location>
</feature>
<keyword evidence="2 7" id="KW-0645">Protease</keyword>
<dbReference type="InterPro" id="IPR001461">
    <property type="entry name" value="Aspartic_peptidase_A1"/>
</dbReference>
<dbReference type="SUPFAM" id="SSF50630">
    <property type="entry name" value="Acid proteases"/>
    <property type="match status" value="1"/>
</dbReference>
<evidence type="ECO:0000256" key="6">
    <source>
        <dbReference type="PIRSR" id="PIRSR601461-1"/>
    </source>
</evidence>
<dbReference type="InterPro" id="IPR032861">
    <property type="entry name" value="TAXi_N"/>
</dbReference>
<dbReference type="InterPro" id="IPR001969">
    <property type="entry name" value="Aspartic_peptidase_AS"/>
</dbReference>
<evidence type="ECO:0000256" key="2">
    <source>
        <dbReference type="ARBA" id="ARBA00022670"/>
    </source>
</evidence>
<dbReference type="InterPro" id="IPR021109">
    <property type="entry name" value="Peptidase_aspartic_dom_sf"/>
</dbReference>
<dbReference type="EMBL" id="CM018042">
    <property type="protein sequence ID" value="KAA8532745.1"/>
    <property type="molecule type" value="Genomic_DNA"/>
</dbReference>
<organism evidence="10 11">
    <name type="scientific">Nyssa sinensis</name>
    <dbReference type="NCBI Taxonomy" id="561372"/>
    <lineage>
        <taxon>Eukaryota</taxon>
        <taxon>Viridiplantae</taxon>
        <taxon>Streptophyta</taxon>
        <taxon>Embryophyta</taxon>
        <taxon>Tracheophyta</taxon>
        <taxon>Spermatophyta</taxon>
        <taxon>Magnoliopsida</taxon>
        <taxon>eudicotyledons</taxon>
        <taxon>Gunneridae</taxon>
        <taxon>Pentapetalae</taxon>
        <taxon>asterids</taxon>
        <taxon>Cornales</taxon>
        <taxon>Nyssaceae</taxon>
        <taxon>Nyssa</taxon>
    </lineage>
</organism>
<dbReference type="InterPro" id="IPR034161">
    <property type="entry name" value="Pepsin-like_plant"/>
</dbReference>
<dbReference type="PANTHER" id="PTHR47967:SF46">
    <property type="entry name" value="ASPARTIC PROTEINASE NEPENTHESIN-1"/>
    <property type="match status" value="1"/>
</dbReference>
<keyword evidence="5" id="KW-0325">Glycoprotein</keyword>
<keyword evidence="3 7" id="KW-0064">Aspartyl protease</keyword>
<evidence type="ECO:0000256" key="4">
    <source>
        <dbReference type="ARBA" id="ARBA00022801"/>
    </source>
</evidence>
<comment type="similarity">
    <text evidence="1 7">Belongs to the peptidase A1 family.</text>
</comment>
<evidence type="ECO:0000256" key="3">
    <source>
        <dbReference type="ARBA" id="ARBA00022750"/>
    </source>
</evidence>
<dbReference type="PROSITE" id="PS00141">
    <property type="entry name" value="ASP_PROTEASE"/>
    <property type="match status" value="1"/>
</dbReference>
<dbReference type="GO" id="GO:0006508">
    <property type="term" value="P:proteolysis"/>
    <property type="evidence" value="ECO:0007669"/>
    <property type="project" value="UniProtKB-KW"/>
</dbReference>
<evidence type="ECO:0000313" key="10">
    <source>
        <dbReference type="EMBL" id="KAA8532745.1"/>
    </source>
</evidence>
<proteinExistence type="inferred from homology"/>
<evidence type="ECO:0000259" key="9">
    <source>
        <dbReference type="PROSITE" id="PS51767"/>
    </source>
</evidence>
<feature type="active site" evidence="6">
    <location>
        <position position="114"/>
    </location>
</feature>
<keyword evidence="8" id="KW-0732">Signal</keyword>
<gene>
    <name evidence="10" type="ORF">F0562_032778</name>
</gene>
<sequence>MLELMSPFSSLTLLSLFSLLLTFTDLCNTQPITQNTTTTDYLKLPLRHRNPFPSPSEALSSDTHRLSSLFSALHGHKTPTPQLPLTSGASTGSGQYFVDLSLGTPPQSLLLVADTGSDLVWVTCSACHNCTNHAPHSAFLARHSATFFPHHCFDSVCQLVPHPQHTPCNHTRLHSPCRYEYLYSDGSLTSGFFSRETTTFNTSSGGVVKHRNLAFGCGFQISGPSVTGPSFNGAHGVMGLGRGPISLSSQLGRRFDHKFSYCLMDHTISPTPTSYLLIGGAQNGAVSQKSRMSYTPLQINRLSPTFYYIGIRSVSVNGVKLPISPSVWAIDESGNGGTIIDSGTTLTFLAEPAYRQILTAFERRVKLPKPADPTMGFDLCVNVSGVSRPSFPRLSFKLVGDSVLKPPPRNYFVDTAADIKCLALQPCQ</sequence>
<dbReference type="CDD" id="cd05476">
    <property type="entry name" value="pepsin_A_like_plant"/>
    <property type="match status" value="1"/>
</dbReference>
<name>A0A5J5ANP5_9ASTE</name>
<dbReference type="OrthoDB" id="2747330at2759"/>